<organism evidence="2 3">
    <name type="scientific">Pseudomonas asplenii</name>
    <dbReference type="NCBI Taxonomy" id="53407"/>
    <lineage>
        <taxon>Bacteria</taxon>
        <taxon>Pseudomonadati</taxon>
        <taxon>Pseudomonadota</taxon>
        <taxon>Gammaproteobacteria</taxon>
        <taxon>Pseudomonadales</taxon>
        <taxon>Pseudomonadaceae</taxon>
        <taxon>Pseudomonas</taxon>
    </lineage>
</organism>
<feature type="signal peptide" evidence="1">
    <location>
        <begin position="1"/>
        <end position="28"/>
    </location>
</feature>
<evidence type="ECO:0000313" key="2">
    <source>
        <dbReference type="EMBL" id="KPA91924.1"/>
    </source>
</evidence>
<dbReference type="EMBL" id="JSYZ01000004">
    <property type="protein sequence ID" value="KPA91924.1"/>
    <property type="molecule type" value="Genomic_DNA"/>
</dbReference>
<accession>A0A0N0E501</accession>
<reference evidence="2 3" key="1">
    <citation type="journal article" date="2015" name="PLoS ONE">
        <title>Rice-Infecting Pseudomonas Genomes Are Highly Accessorized and Harbor Multiple Putative Virulence Mechanisms to Cause Sheath Brown Rot.</title>
        <authorList>
            <person name="Quibod I.L."/>
            <person name="Grande G."/>
            <person name="Oreiro E.G."/>
            <person name="Borja F.N."/>
            <person name="Dossa G.S."/>
            <person name="Mauleon R."/>
            <person name="Cruz C.V."/>
            <person name="Oliva R."/>
        </authorList>
    </citation>
    <scope>NUCLEOTIDE SEQUENCE [LARGE SCALE GENOMIC DNA]</scope>
    <source>
        <strain evidence="2 3">IRRI 6609</strain>
    </source>
</reference>
<proteinExistence type="predicted"/>
<dbReference type="STRING" id="50340.PF66_01506"/>
<name>A0A0N0E501_9PSED</name>
<evidence type="ECO:0000313" key="3">
    <source>
        <dbReference type="Proteomes" id="UP000037931"/>
    </source>
</evidence>
<protein>
    <recommendedName>
        <fullName evidence="4">Fap</fullName>
    </recommendedName>
</protein>
<comment type="caution">
    <text evidence="2">The sequence shown here is derived from an EMBL/GenBank/DDBJ whole genome shotgun (WGS) entry which is preliminary data.</text>
</comment>
<dbReference type="AlphaFoldDB" id="A0A0N0E501"/>
<sequence precursor="true">MGMTRTALTRTLLIGCAIGSLFSLTAEAGGNNGVIVLERTVQPQMYGRPPLQPDPNPTTVNANPSARVISLTNGMELSDGDIAGISTGATVNRVITVHTEHMPGLSNPNGLPGLSSGHGGGSGASIANTVNRGLSAGMGALNAIGKGQ</sequence>
<feature type="chain" id="PRO_5005847043" description="Fap" evidence="1">
    <location>
        <begin position="29"/>
        <end position="148"/>
    </location>
</feature>
<gene>
    <name evidence="2" type="ORF">PF66_01506</name>
</gene>
<evidence type="ECO:0008006" key="4">
    <source>
        <dbReference type="Google" id="ProtNLM"/>
    </source>
</evidence>
<dbReference type="RefSeq" id="WP_416773268.1">
    <property type="nucleotide sequence ID" value="NZ_JSYZ01000004.1"/>
</dbReference>
<evidence type="ECO:0000256" key="1">
    <source>
        <dbReference type="SAM" id="SignalP"/>
    </source>
</evidence>
<dbReference type="PATRIC" id="fig|50340.43.peg.4662"/>
<dbReference type="Proteomes" id="UP000037931">
    <property type="component" value="Unassembled WGS sequence"/>
</dbReference>
<keyword evidence="3" id="KW-1185">Reference proteome</keyword>
<keyword evidence="1" id="KW-0732">Signal</keyword>